<dbReference type="NCBIfam" id="TIGR01484">
    <property type="entry name" value="HAD-SF-IIB"/>
    <property type="match status" value="1"/>
</dbReference>
<proteinExistence type="predicted"/>
<dbReference type="Gene3D" id="3.40.50.1000">
    <property type="entry name" value="HAD superfamily/HAD-like"/>
    <property type="match status" value="1"/>
</dbReference>
<keyword evidence="1" id="KW-0547">Nucleotide-binding</keyword>
<dbReference type="InterPro" id="IPR036412">
    <property type="entry name" value="HAD-like_sf"/>
</dbReference>
<dbReference type="GO" id="GO:0005524">
    <property type="term" value="F:ATP binding"/>
    <property type="evidence" value="ECO:0007669"/>
    <property type="project" value="UniProtKB-KW"/>
</dbReference>
<keyword evidence="1" id="KW-0067">ATP-binding</keyword>
<evidence type="ECO:0000313" key="1">
    <source>
        <dbReference type="EMBL" id="WIF99801.1"/>
    </source>
</evidence>
<dbReference type="Pfam" id="PF08282">
    <property type="entry name" value="Hydrolase_3"/>
    <property type="match status" value="1"/>
</dbReference>
<dbReference type="CDD" id="cd07517">
    <property type="entry name" value="HAD_HPP"/>
    <property type="match status" value="1"/>
</dbReference>
<dbReference type="Gene3D" id="3.30.1240.10">
    <property type="match status" value="1"/>
</dbReference>
<reference evidence="1 2" key="1">
    <citation type="submission" date="2023-05" db="EMBL/GenBank/DDBJ databases">
        <title>Comparative genomics reveals the evidence of polycyclic aromatic hydrocarbons degradation in moderately halophilic genus Pontibacillus.</title>
        <authorList>
            <person name="Yang H."/>
            <person name="Qian Z."/>
        </authorList>
    </citation>
    <scope>NUCLEOTIDE SEQUENCE [LARGE SCALE GENOMIC DNA]</scope>
    <source>
        <strain evidence="2">HN14</strain>
    </source>
</reference>
<protein>
    <submittedName>
        <fullName evidence="1">Cof-type HAD-IIB family hydrolase</fullName>
    </submittedName>
</protein>
<keyword evidence="2" id="KW-1185">Reference proteome</keyword>
<dbReference type="PANTHER" id="PTHR10000">
    <property type="entry name" value="PHOSPHOSERINE PHOSPHATASE"/>
    <property type="match status" value="1"/>
</dbReference>
<dbReference type="InterPro" id="IPR023214">
    <property type="entry name" value="HAD_sf"/>
</dbReference>
<keyword evidence="1" id="KW-0378">Hydrolase</keyword>
<name>A0ABY8V1H1_9BACI</name>
<dbReference type="GO" id="GO:0016787">
    <property type="term" value="F:hydrolase activity"/>
    <property type="evidence" value="ECO:0007669"/>
    <property type="project" value="UniProtKB-KW"/>
</dbReference>
<evidence type="ECO:0000313" key="2">
    <source>
        <dbReference type="Proteomes" id="UP001236652"/>
    </source>
</evidence>
<dbReference type="RefSeq" id="WP_231416192.1">
    <property type="nucleotide sequence ID" value="NZ_CP126446.1"/>
</dbReference>
<dbReference type="NCBIfam" id="TIGR00099">
    <property type="entry name" value="Cof-subfamily"/>
    <property type="match status" value="1"/>
</dbReference>
<dbReference type="SFLD" id="SFLDG01140">
    <property type="entry name" value="C2.B:_Phosphomannomutase_and_P"/>
    <property type="match status" value="1"/>
</dbReference>
<dbReference type="SFLD" id="SFLDS00003">
    <property type="entry name" value="Haloacid_Dehalogenase"/>
    <property type="match status" value="1"/>
</dbReference>
<accession>A0ABY8V1H1</accession>
<dbReference type="InterPro" id="IPR000150">
    <property type="entry name" value="Cof"/>
</dbReference>
<dbReference type="PROSITE" id="PS01229">
    <property type="entry name" value="COF_2"/>
    <property type="match status" value="1"/>
</dbReference>
<dbReference type="InterPro" id="IPR006379">
    <property type="entry name" value="HAD-SF_hydro_IIB"/>
</dbReference>
<dbReference type="PANTHER" id="PTHR10000:SF25">
    <property type="entry name" value="PHOSPHATASE YKRA-RELATED"/>
    <property type="match status" value="1"/>
</dbReference>
<sequence>MSNKLVFLDIDGTIVDHNKKIPEETKKSIALLQQKGIEVAIATGRAPFMFADLREELGIHSYISFNGQYVVHEGNVIYENPLLEGELEALYDQAIQSGHPMVFLNEAGMRASESDHTHITDSIGSLKLPYPEIDPEFYKGKSIYQALLFCKHGEEDRYKEEPRQLDFIRWHDYSIDVIPEGGSKAEGIKHFMNALGVDQQHTYAFGDGLNDREMLGFVANGIAMGNASDEIKAVANYVTKNVDENGLSHGFRLVGLLEDE</sequence>
<dbReference type="EMBL" id="CP126446">
    <property type="protein sequence ID" value="WIF99801.1"/>
    <property type="molecule type" value="Genomic_DNA"/>
</dbReference>
<organism evidence="1 2">
    <name type="scientific">Pontibacillus chungwhensis</name>
    <dbReference type="NCBI Taxonomy" id="265426"/>
    <lineage>
        <taxon>Bacteria</taxon>
        <taxon>Bacillati</taxon>
        <taxon>Bacillota</taxon>
        <taxon>Bacilli</taxon>
        <taxon>Bacillales</taxon>
        <taxon>Bacillaceae</taxon>
        <taxon>Pontibacillus</taxon>
    </lineage>
</organism>
<dbReference type="Proteomes" id="UP001236652">
    <property type="component" value="Chromosome"/>
</dbReference>
<gene>
    <name evidence="1" type="ORF">QNI29_09125</name>
</gene>
<dbReference type="SFLD" id="SFLDG01144">
    <property type="entry name" value="C2.B.4:_PGP_Like"/>
    <property type="match status" value="1"/>
</dbReference>
<dbReference type="SUPFAM" id="SSF56784">
    <property type="entry name" value="HAD-like"/>
    <property type="match status" value="1"/>
</dbReference>